<protein>
    <submittedName>
        <fullName evidence="1">Uncharacterized protein</fullName>
    </submittedName>
</protein>
<accession>A0ABW9IYN9</accession>
<organism evidence="1 2">
    <name type="scientific">Streptomyces galilaeus</name>
    <dbReference type="NCBI Taxonomy" id="33899"/>
    <lineage>
        <taxon>Bacteria</taxon>
        <taxon>Bacillati</taxon>
        <taxon>Actinomycetota</taxon>
        <taxon>Actinomycetes</taxon>
        <taxon>Kitasatosporales</taxon>
        <taxon>Streptomycetaceae</taxon>
        <taxon>Streptomyces</taxon>
    </lineage>
</organism>
<proteinExistence type="predicted"/>
<sequence length="75" mass="8107">MSSRWPPALAFFGLHVDGGHWHNDRRVWLRLPVAAFTCRYGCEYTAVGAADVAHLTQTIDATHARTCPGPSGGTA</sequence>
<evidence type="ECO:0000313" key="1">
    <source>
        <dbReference type="EMBL" id="MFM9653553.1"/>
    </source>
</evidence>
<reference evidence="1 2" key="1">
    <citation type="submission" date="2024-12" db="EMBL/GenBank/DDBJ databases">
        <title>Forecasting of Potato common scab and diversities of Pathogenic streptomyces spp. in china.</title>
        <authorList>
            <person name="Handique U."/>
            <person name="Wu J."/>
        </authorList>
    </citation>
    <scope>NUCLEOTIDE SEQUENCE [LARGE SCALE GENOMIC DNA]</scope>
    <source>
        <strain evidence="1 2">ZRIMU1585</strain>
    </source>
</reference>
<dbReference type="EMBL" id="JBJVNE010000061">
    <property type="protein sequence ID" value="MFM9653553.1"/>
    <property type="molecule type" value="Genomic_DNA"/>
</dbReference>
<dbReference type="Proteomes" id="UP001631993">
    <property type="component" value="Unassembled WGS sequence"/>
</dbReference>
<keyword evidence="2" id="KW-1185">Reference proteome</keyword>
<gene>
    <name evidence="1" type="ORF">ACKI1S_46705</name>
</gene>
<evidence type="ECO:0000313" key="2">
    <source>
        <dbReference type="Proteomes" id="UP001631993"/>
    </source>
</evidence>
<name>A0ABW9IYN9_STRGJ</name>
<dbReference type="RefSeq" id="WP_369279643.1">
    <property type="nucleotide sequence ID" value="NZ_JBJVMW010000008.1"/>
</dbReference>
<comment type="caution">
    <text evidence="1">The sequence shown here is derived from an EMBL/GenBank/DDBJ whole genome shotgun (WGS) entry which is preliminary data.</text>
</comment>